<name>A0A6J3MC47_9PEZI</name>
<protein>
    <submittedName>
        <fullName evidence="3">Uncharacterized protein</fullName>
    </submittedName>
</protein>
<sequence>MLSPKPILLTTLLSATGVLSAPTSTTTATAPPSGPTSFPASIQTALQSFQGQILHVISDYAHEATLSQQQVTTDYSSTGRALDFYLRNTFLAGGPSACPQALAGEPLPAQAEDADEGIAYLQRAQLALIDVSQDALQGAFTNGVSDFCRAIRLYGGAARSF</sequence>
<evidence type="ECO:0000313" key="2">
    <source>
        <dbReference type="Proteomes" id="UP000504637"/>
    </source>
</evidence>
<dbReference type="GeneID" id="54360769"/>
<feature type="signal peptide" evidence="1">
    <location>
        <begin position="1"/>
        <end position="20"/>
    </location>
</feature>
<reference evidence="3" key="1">
    <citation type="submission" date="2020-01" db="EMBL/GenBank/DDBJ databases">
        <authorList>
            <consortium name="DOE Joint Genome Institute"/>
            <person name="Haridas S."/>
            <person name="Albert R."/>
            <person name="Binder M."/>
            <person name="Bloem J."/>
            <person name="Labutti K."/>
            <person name="Salamov A."/>
            <person name="Andreopoulos B."/>
            <person name="Baker S.E."/>
            <person name="Barry K."/>
            <person name="Bills G."/>
            <person name="Bluhm B.H."/>
            <person name="Cannon C."/>
            <person name="Castanera R."/>
            <person name="Culley D.E."/>
            <person name="Daum C."/>
            <person name="Ezra D."/>
            <person name="Gonzalez J.B."/>
            <person name="Henrissat B."/>
            <person name="Kuo A."/>
            <person name="Liang C."/>
            <person name="Lipzen A."/>
            <person name="Lutzoni F."/>
            <person name="Magnuson J."/>
            <person name="Mondo S."/>
            <person name="Nolan M."/>
            <person name="Ohm R."/>
            <person name="Pangilinan J."/>
            <person name="Park H.-J."/>
            <person name="Ramirez L."/>
            <person name="Alfaro M."/>
            <person name="Sun H."/>
            <person name="Tritt A."/>
            <person name="Yoshinaga Y."/>
            <person name="Zwiers L.-H."/>
            <person name="Turgeon B.G."/>
            <person name="Goodwin S.B."/>
            <person name="Spatafora J.W."/>
            <person name="Crous P.W."/>
            <person name="Grigoriev I.V."/>
        </authorList>
    </citation>
    <scope>NUCLEOTIDE SEQUENCE</scope>
    <source>
        <strain evidence="3">CBS 342.82</strain>
    </source>
</reference>
<feature type="chain" id="PRO_5026842805" evidence="1">
    <location>
        <begin position="21"/>
        <end position="161"/>
    </location>
</feature>
<evidence type="ECO:0000256" key="1">
    <source>
        <dbReference type="SAM" id="SignalP"/>
    </source>
</evidence>
<dbReference type="AlphaFoldDB" id="A0A6J3MC47"/>
<accession>A0A6J3MC47</accession>
<gene>
    <name evidence="3" type="ORF">K489DRAFT_368614</name>
</gene>
<reference evidence="3" key="2">
    <citation type="submission" date="2020-04" db="EMBL/GenBank/DDBJ databases">
        <authorList>
            <consortium name="NCBI Genome Project"/>
        </authorList>
    </citation>
    <scope>NUCLEOTIDE SEQUENCE</scope>
    <source>
        <strain evidence="3">CBS 342.82</strain>
    </source>
</reference>
<keyword evidence="1" id="KW-0732">Signal</keyword>
<evidence type="ECO:0000313" key="3">
    <source>
        <dbReference type="RefSeq" id="XP_033462494.1"/>
    </source>
</evidence>
<keyword evidence="2" id="KW-1185">Reference proteome</keyword>
<dbReference type="Proteomes" id="UP000504637">
    <property type="component" value="Unplaced"/>
</dbReference>
<organism evidence="3">
    <name type="scientific">Dissoconium aciculare CBS 342.82</name>
    <dbReference type="NCBI Taxonomy" id="1314786"/>
    <lineage>
        <taxon>Eukaryota</taxon>
        <taxon>Fungi</taxon>
        <taxon>Dikarya</taxon>
        <taxon>Ascomycota</taxon>
        <taxon>Pezizomycotina</taxon>
        <taxon>Dothideomycetes</taxon>
        <taxon>Dothideomycetidae</taxon>
        <taxon>Mycosphaerellales</taxon>
        <taxon>Dissoconiaceae</taxon>
        <taxon>Dissoconium</taxon>
    </lineage>
</organism>
<proteinExistence type="predicted"/>
<reference evidence="3" key="3">
    <citation type="submission" date="2025-08" db="UniProtKB">
        <authorList>
            <consortium name="RefSeq"/>
        </authorList>
    </citation>
    <scope>IDENTIFICATION</scope>
    <source>
        <strain evidence="3">CBS 342.82</strain>
    </source>
</reference>
<dbReference type="RefSeq" id="XP_033462494.1">
    <property type="nucleotide sequence ID" value="XM_033602969.1"/>
</dbReference>